<keyword evidence="8" id="KW-0175">Coiled coil</keyword>
<keyword evidence="3" id="KW-0813">Transport</keyword>
<evidence type="ECO:0000313" key="10">
    <source>
        <dbReference type="Proteomes" id="UP001629260"/>
    </source>
</evidence>
<evidence type="ECO:0000313" key="9">
    <source>
        <dbReference type="EMBL" id="MFL9831520.1"/>
    </source>
</evidence>
<feature type="coiled-coil region" evidence="8">
    <location>
        <begin position="159"/>
        <end position="186"/>
    </location>
</feature>
<dbReference type="InterPro" id="IPR051906">
    <property type="entry name" value="TolC-like"/>
</dbReference>
<dbReference type="Pfam" id="PF02321">
    <property type="entry name" value="OEP"/>
    <property type="match status" value="2"/>
</dbReference>
<comment type="similarity">
    <text evidence="2">Belongs to the outer membrane factor (OMF) (TC 1.B.17) family.</text>
</comment>
<sequence length="446" mass="49931">MKANHLILFGFLFLGITATEAQEKKSLTLDQAIHLAWEKSNEVNLANAKVTTKKYELQSVKNHRYPDLKASAQYQRLTKASIDLKNNGSENEESGSDTKAPNVDQLVLGQINASLPLFSGFKLQNSIKVSDNLYKAEAANALQTKEETAMEVINYYVALYKAQKTVELLKENYKSAEQRVKDFTELEKNEIVPKNDLLKTQLQLSKVQLSLDQAKSDLNVVNYKLASLLKLDTNTQISVQESDLAAYELNNIPTDENPALENRKDLEALRFQEQASLESIKVARSGYYPSLSLIAGYTTLDLKNVVTVQNAMNFGIGLSYNISDIFKNGTEVKVAKSKAAEVQNSEMMLTDYIKNQVKKALEDYDLSVKQNSVYTQAVEQATENYRIIKDKYDNGLSDTNDLLEADVEQLSAKINKAVAKANVIQKYYSLLAVTGQLNQTFNLSKI</sequence>
<dbReference type="EMBL" id="JBELQA010000006">
    <property type="protein sequence ID" value="MFL9831520.1"/>
    <property type="molecule type" value="Genomic_DNA"/>
</dbReference>
<keyword evidence="4" id="KW-1134">Transmembrane beta strand</keyword>
<evidence type="ECO:0000256" key="8">
    <source>
        <dbReference type="SAM" id="Coils"/>
    </source>
</evidence>
<comment type="subcellular location">
    <subcellularLocation>
        <location evidence="1">Cell outer membrane</location>
    </subcellularLocation>
</comment>
<keyword evidence="6" id="KW-0472">Membrane</keyword>
<evidence type="ECO:0000256" key="3">
    <source>
        <dbReference type="ARBA" id="ARBA00022448"/>
    </source>
</evidence>
<dbReference type="Gene3D" id="1.20.1600.10">
    <property type="entry name" value="Outer membrane efflux proteins (OEP)"/>
    <property type="match status" value="1"/>
</dbReference>
<gene>
    <name evidence="9" type="ORF">ABS764_11740</name>
</gene>
<dbReference type="RefSeq" id="WP_408081990.1">
    <property type="nucleotide sequence ID" value="NZ_JBELQA010000006.1"/>
</dbReference>
<organism evidence="9 10">
    <name type="scientific">Flavobacterium plantiphilum</name>
    <dbReference type="NCBI Taxonomy" id="3163297"/>
    <lineage>
        <taxon>Bacteria</taxon>
        <taxon>Pseudomonadati</taxon>
        <taxon>Bacteroidota</taxon>
        <taxon>Flavobacteriia</taxon>
        <taxon>Flavobacteriales</taxon>
        <taxon>Flavobacteriaceae</taxon>
        <taxon>Flavobacterium</taxon>
    </lineage>
</organism>
<dbReference type="Proteomes" id="UP001629260">
    <property type="component" value="Unassembled WGS sequence"/>
</dbReference>
<dbReference type="SUPFAM" id="SSF56954">
    <property type="entry name" value="Outer membrane efflux proteins (OEP)"/>
    <property type="match status" value="1"/>
</dbReference>
<name>A0ABW8XV63_9FLAO</name>
<keyword evidence="5" id="KW-0812">Transmembrane</keyword>
<evidence type="ECO:0000256" key="4">
    <source>
        <dbReference type="ARBA" id="ARBA00022452"/>
    </source>
</evidence>
<evidence type="ECO:0000256" key="7">
    <source>
        <dbReference type="ARBA" id="ARBA00023237"/>
    </source>
</evidence>
<proteinExistence type="inferred from homology"/>
<dbReference type="PANTHER" id="PTHR30026">
    <property type="entry name" value="OUTER MEMBRANE PROTEIN TOLC"/>
    <property type="match status" value="1"/>
</dbReference>
<protein>
    <submittedName>
        <fullName evidence="9">TolC family protein</fullName>
    </submittedName>
</protein>
<dbReference type="InterPro" id="IPR003423">
    <property type="entry name" value="OMP_efflux"/>
</dbReference>
<evidence type="ECO:0000256" key="1">
    <source>
        <dbReference type="ARBA" id="ARBA00004442"/>
    </source>
</evidence>
<keyword evidence="10" id="KW-1185">Reference proteome</keyword>
<reference evidence="9 10" key="1">
    <citation type="submission" date="2024-06" db="EMBL/GenBank/DDBJ databases">
        <authorList>
            <person name="Kaempfer P."/>
            <person name="Viver T."/>
        </authorList>
    </citation>
    <scope>NUCLEOTIDE SEQUENCE [LARGE SCALE GENOMIC DNA]</scope>
    <source>
        <strain evidence="9 10">ST-87</strain>
    </source>
</reference>
<accession>A0ABW8XV63</accession>
<evidence type="ECO:0000256" key="6">
    <source>
        <dbReference type="ARBA" id="ARBA00023136"/>
    </source>
</evidence>
<keyword evidence="7" id="KW-0998">Cell outer membrane</keyword>
<evidence type="ECO:0000256" key="2">
    <source>
        <dbReference type="ARBA" id="ARBA00007613"/>
    </source>
</evidence>
<dbReference type="PANTHER" id="PTHR30026:SF20">
    <property type="entry name" value="OUTER MEMBRANE PROTEIN TOLC"/>
    <property type="match status" value="1"/>
</dbReference>
<comment type="caution">
    <text evidence="9">The sequence shown here is derived from an EMBL/GenBank/DDBJ whole genome shotgun (WGS) entry which is preliminary data.</text>
</comment>
<evidence type="ECO:0000256" key="5">
    <source>
        <dbReference type="ARBA" id="ARBA00022692"/>
    </source>
</evidence>